<dbReference type="PATRIC" id="fig|158500.4.peg.4517"/>
<evidence type="ECO:0000313" key="4">
    <source>
        <dbReference type="Proteomes" id="UP000024329"/>
    </source>
</evidence>
<name>A0A031JM70_9SPHN</name>
<feature type="region of interest" description="Disordered" evidence="1">
    <location>
        <begin position="162"/>
        <end position="196"/>
    </location>
</feature>
<evidence type="ECO:0000256" key="2">
    <source>
        <dbReference type="SAM" id="Phobius"/>
    </source>
</evidence>
<dbReference type="GeneID" id="39501952"/>
<reference evidence="3 4" key="1">
    <citation type="submission" date="2014-03" db="EMBL/GenBank/DDBJ databases">
        <title>Whole genome sequence of Novosphingobium resinovorum KF1.</title>
        <authorList>
            <person name="Gan H.M."/>
            <person name="Gan H.Y."/>
            <person name="Chew T.H."/>
            <person name="Savka M.A."/>
        </authorList>
    </citation>
    <scope>NUCLEOTIDE SEQUENCE [LARGE SCALE GENOMIC DNA]</scope>
    <source>
        <strain evidence="3 4">KF1</strain>
    </source>
</reference>
<accession>A0A031JM70</accession>
<dbReference type="RefSeq" id="WP_036528775.1">
    <property type="nucleotide sequence ID" value="NZ_JFYZ01000034.1"/>
</dbReference>
<gene>
    <name evidence="3" type="ORF">BV97_04447</name>
</gene>
<dbReference type="AlphaFoldDB" id="A0A031JM70"/>
<evidence type="ECO:0008006" key="5">
    <source>
        <dbReference type="Google" id="ProtNLM"/>
    </source>
</evidence>
<feature type="compositionally biased region" description="Low complexity" evidence="1">
    <location>
        <begin position="174"/>
        <end position="189"/>
    </location>
</feature>
<dbReference type="EMBL" id="JFYZ01000034">
    <property type="protein sequence ID" value="EZP77122.1"/>
    <property type="molecule type" value="Genomic_DNA"/>
</dbReference>
<keyword evidence="2" id="KW-1133">Transmembrane helix</keyword>
<protein>
    <recommendedName>
        <fullName evidence="5">Type-F conjugative transfer system protein (TrbI_Ftype)</fullName>
    </recommendedName>
</protein>
<organism evidence="3 4">
    <name type="scientific">Novosphingobium resinovorum</name>
    <dbReference type="NCBI Taxonomy" id="158500"/>
    <lineage>
        <taxon>Bacteria</taxon>
        <taxon>Pseudomonadati</taxon>
        <taxon>Pseudomonadota</taxon>
        <taxon>Alphaproteobacteria</taxon>
        <taxon>Sphingomonadales</taxon>
        <taxon>Sphingomonadaceae</taxon>
        <taxon>Novosphingobium</taxon>
    </lineage>
</organism>
<sequence>MAEQAELDLPPVPAPSGKATRSRRRTLFAGLTRWQMLGGLLLLAALVWAMWVTRQVSARPDHIVSVKLSELVGEYVEAQRYSASPPERVKAEMQAFMASLDKELARRSAHGDVILVGEAVLSKNVDDITETVKKAVYASGVPIPKRITAEELQRLQQMSLQAAPEMPVPQDPRTAAPASAAQATAQPVPSVLPPAVGAQGATVSSFGAPDVGPAQ</sequence>
<evidence type="ECO:0000313" key="3">
    <source>
        <dbReference type="EMBL" id="EZP77122.1"/>
    </source>
</evidence>
<evidence type="ECO:0000256" key="1">
    <source>
        <dbReference type="SAM" id="MobiDB-lite"/>
    </source>
</evidence>
<dbReference type="Pfam" id="PF09677">
    <property type="entry name" value="TrbI_Ftype"/>
    <property type="match status" value="1"/>
</dbReference>
<feature type="transmembrane region" description="Helical" evidence="2">
    <location>
        <begin position="31"/>
        <end position="51"/>
    </location>
</feature>
<dbReference type="Proteomes" id="UP000024329">
    <property type="component" value="Unassembled WGS sequence"/>
</dbReference>
<keyword evidence="2" id="KW-0472">Membrane</keyword>
<comment type="caution">
    <text evidence="3">The sequence shown here is derived from an EMBL/GenBank/DDBJ whole genome shotgun (WGS) entry which is preliminary data.</text>
</comment>
<keyword evidence="2" id="KW-0812">Transmembrane</keyword>
<feature type="region of interest" description="Disordered" evidence="1">
    <location>
        <begin position="1"/>
        <end position="20"/>
    </location>
</feature>
<proteinExistence type="predicted"/>
<dbReference type="eggNOG" id="ENOG503195H">
    <property type="taxonomic scope" value="Bacteria"/>
</dbReference>
<dbReference type="InterPro" id="IPR014115">
    <property type="entry name" value="TrbI_Ftype"/>
</dbReference>